<dbReference type="InterPro" id="IPR019471">
    <property type="entry name" value="Interferon_reg_factor-3"/>
</dbReference>
<feature type="domain" description="IRF tryptophan pentad repeat" evidence="1">
    <location>
        <begin position="46"/>
        <end position="148"/>
    </location>
</feature>
<dbReference type="PANTHER" id="PTHR11949">
    <property type="entry name" value="INTERFERON REGULATORY FACTOR"/>
    <property type="match status" value="1"/>
</dbReference>
<dbReference type="FunFam" id="1.10.10.10:FF:000631">
    <property type="entry name" value="Interferon regulatory factor 7"/>
    <property type="match status" value="1"/>
</dbReference>
<accession>A0AAD8G1F7</accession>
<dbReference type="Gene3D" id="2.60.200.10">
    <property type="match status" value="1"/>
</dbReference>
<dbReference type="InterPro" id="IPR036390">
    <property type="entry name" value="WH_DNA-bd_sf"/>
</dbReference>
<dbReference type="GO" id="GO:0002376">
    <property type="term" value="P:immune system process"/>
    <property type="evidence" value="ECO:0007669"/>
    <property type="project" value="TreeGrafter"/>
</dbReference>
<dbReference type="PRINTS" id="PR00267">
    <property type="entry name" value="INTFRNREGFCT"/>
</dbReference>
<dbReference type="Proteomes" id="UP001230051">
    <property type="component" value="Unassembled WGS sequence"/>
</dbReference>
<sequence>MSMLFKPQSVQLIFCEKYCSCCELGWKILLYRCKIRTEMQSAAYQKPQFGKWLIDQINSGQYPGLEWVDKDRFRIPWKHNSRKDCNDEDCMIFKAWAIASEKFHENQNDKAKWKTNFRCALNSLKNFIKIQDKSKESDDQHKVYQILEMPTDFVNAIKEDETAQQYVNPQPSPAPIIYPNQRVPQYLQPEDAQQELLNEQLHTLNIGNQYPDDSRWDQLPTYGMPAEEYPIEPVPYAQDQVSQNAIPNHIPEQPYYAENELHLPDLNDLEITIYYRKQTVLFTQVRGPKVQLHYNKEDPSLGPEQLVCFPGTEQLVDHRQIKYTQKLLNSIQRGLHLEVKPKGIYGTRLDKCHVYTAHNTPVIEEPSKLPNNREVELLSFQKYLKDLFDFKENKRGSPDYTIYLCFGEKFPDGKPKDTKLILVKVVPLVCRFWHEMAQSEGASSLQSGNISLQLSNNSLYELINSYMPDLEMFSV</sequence>
<gene>
    <name evidence="2" type="primary">IRF3</name>
    <name evidence="2" type="ORF">AOXY_G19198</name>
</gene>
<dbReference type="InterPro" id="IPR017855">
    <property type="entry name" value="SMAD-like_dom_sf"/>
</dbReference>
<dbReference type="GO" id="GO:0000981">
    <property type="term" value="F:DNA-binding transcription factor activity, RNA polymerase II-specific"/>
    <property type="evidence" value="ECO:0007669"/>
    <property type="project" value="TreeGrafter"/>
</dbReference>
<dbReference type="GO" id="GO:0045893">
    <property type="term" value="P:positive regulation of DNA-templated transcription"/>
    <property type="evidence" value="ECO:0007669"/>
    <property type="project" value="UniProtKB-ARBA"/>
</dbReference>
<organism evidence="2 3">
    <name type="scientific">Acipenser oxyrinchus oxyrinchus</name>
    <dbReference type="NCBI Taxonomy" id="40147"/>
    <lineage>
        <taxon>Eukaryota</taxon>
        <taxon>Metazoa</taxon>
        <taxon>Chordata</taxon>
        <taxon>Craniata</taxon>
        <taxon>Vertebrata</taxon>
        <taxon>Euteleostomi</taxon>
        <taxon>Actinopterygii</taxon>
        <taxon>Chondrostei</taxon>
        <taxon>Acipenseriformes</taxon>
        <taxon>Acipenseridae</taxon>
        <taxon>Acipenser</taxon>
    </lineage>
</organism>
<dbReference type="SUPFAM" id="SSF46785">
    <property type="entry name" value="Winged helix' DNA-binding domain"/>
    <property type="match status" value="1"/>
</dbReference>
<dbReference type="Pfam" id="PF10401">
    <property type="entry name" value="IRF-3"/>
    <property type="match status" value="1"/>
</dbReference>
<keyword evidence="3" id="KW-1185">Reference proteome</keyword>
<dbReference type="AlphaFoldDB" id="A0AAD8G1F7"/>
<dbReference type="GO" id="GO:0005634">
    <property type="term" value="C:nucleus"/>
    <property type="evidence" value="ECO:0007669"/>
    <property type="project" value="TreeGrafter"/>
</dbReference>
<evidence type="ECO:0000313" key="3">
    <source>
        <dbReference type="Proteomes" id="UP001230051"/>
    </source>
</evidence>
<dbReference type="PROSITE" id="PS51507">
    <property type="entry name" value="IRF_2"/>
    <property type="match status" value="1"/>
</dbReference>
<dbReference type="GO" id="GO:0000978">
    <property type="term" value="F:RNA polymerase II cis-regulatory region sequence-specific DNA binding"/>
    <property type="evidence" value="ECO:0007669"/>
    <property type="project" value="TreeGrafter"/>
</dbReference>
<dbReference type="EMBL" id="JAGXEW010000018">
    <property type="protein sequence ID" value="KAK1161596.1"/>
    <property type="molecule type" value="Genomic_DNA"/>
</dbReference>
<dbReference type="InterPro" id="IPR036388">
    <property type="entry name" value="WH-like_DNA-bd_sf"/>
</dbReference>
<comment type="caution">
    <text evidence="2">The sequence shown here is derived from an EMBL/GenBank/DDBJ whole genome shotgun (WGS) entry which is preliminary data.</text>
</comment>
<evidence type="ECO:0000313" key="2">
    <source>
        <dbReference type="EMBL" id="KAK1161596.1"/>
    </source>
</evidence>
<protein>
    <submittedName>
        <fullName evidence="2">Interferon regulatory factor 7-like</fullName>
    </submittedName>
</protein>
<dbReference type="SMART" id="SM00348">
    <property type="entry name" value="IRF"/>
    <property type="match status" value="1"/>
</dbReference>
<dbReference type="InterPro" id="IPR008984">
    <property type="entry name" value="SMAD_FHA_dom_sf"/>
</dbReference>
<proteinExistence type="predicted"/>
<name>A0AAD8G1F7_ACIOX</name>
<dbReference type="InterPro" id="IPR001346">
    <property type="entry name" value="Interferon_reg_fact_DNA-bd_dom"/>
</dbReference>
<dbReference type="SUPFAM" id="SSF49879">
    <property type="entry name" value="SMAD/FHA domain"/>
    <property type="match status" value="1"/>
</dbReference>
<reference evidence="2" key="1">
    <citation type="submission" date="2022-02" db="EMBL/GenBank/DDBJ databases">
        <title>Atlantic sturgeon de novo genome assembly.</title>
        <authorList>
            <person name="Stock M."/>
            <person name="Klopp C."/>
            <person name="Guiguen Y."/>
            <person name="Cabau C."/>
            <person name="Parinello H."/>
            <person name="Santidrian Yebra-Pimentel E."/>
            <person name="Kuhl H."/>
            <person name="Dirks R.P."/>
            <person name="Guessner J."/>
            <person name="Wuertz S."/>
            <person name="Du K."/>
            <person name="Schartl M."/>
        </authorList>
    </citation>
    <scope>NUCLEOTIDE SEQUENCE</scope>
    <source>
        <strain evidence="2">STURGEONOMICS-FGT-2020</strain>
        <tissue evidence="2">Whole blood</tissue>
    </source>
</reference>
<dbReference type="CDD" id="cd00103">
    <property type="entry name" value="IRF"/>
    <property type="match status" value="1"/>
</dbReference>
<dbReference type="PANTHER" id="PTHR11949:SF2">
    <property type="entry name" value="INTERFERON REGULATORY FACTOR 7"/>
    <property type="match status" value="1"/>
</dbReference>
<dbReference type="Pfam" id="PF00605">
    <property type="entry name" value="IRF"/>
    <property type="match status" value="1"/>
</dbReference>
<dbReference type="Gene3D" id="1.10.10.10">
    <property type="entry name" value="Winged helix-like DNA-binding domain superfamily/Winged helix DNA-binding domain"/>
    <property type="match status" value="1"/>
</dbReference>
<dbReference type="SMART" id="SM01243">
    <property type="entry name" value="IRF-3"/>
    <property type="match status" value="1"/>
</dbReference>
<evidence type="ECO:0000259" key="1">
    <source>
        <dbReference type="PROSITE" id="PS51507"/>
    </source>
</evidence>